<evidence type="ECO:0000256" key="1">
    <source>
        <dbReference type="SAM" id="MobiDB-lite"/>
    </source>
</evidence>
<dbReference type="AlphaFoldDB" id="A0A0A9F532"/>
<accession>A0A0A9F532</accession>
<protein>
    <submittedName>
        <fullName evidence="2">Uncharacterized protein</fullName>
    </submittedName>
</protein>
<feature type="compositionally biased region" description="Basic and acidic residues" evidence="1">
    <location>
        <begin position="1"/>
        <end position="16"/>
    </location>
</feature>
<sequence>MEKSQNGEARKIERKAGNLRRAVRGGGKDRADLSIRFAIFGEKRSLGCARGRREREEELEEQ</sequence>
<organism evidence="2">
    <name type="scientific">Arundo donax</name>
    <name type="common">Giant reed</name>
    <name type="synonym">Donax arundinaceus</name>
    <dbReference type="NCBI Taxonomy" id="35708"/>
    <lineage>
        <taxon>Eukaryota</taxon>
        <taxon>Viridiplantae</taxon>
        <taxon>Streptophyta</taxon>
        <taxon>Embryophyta</taxon>
        <taxon>Tracheophyta</taxon>
        <taxon>Spermatophyta</taxon>
        <taxon>Magnoliopsida</taxon>
        <taxon>Liliopsida</taxon>
        <taxon>Poales</taxon>
        <taxon>Poaceae</taxon>
        <taxon>PACMAD clade</taxon>
        <taxon>Arundinoideae</taxon>
        <taxon>Arundineae</taxon>
        <taxon>Arundo</taxon>
    </lineage>
</organism>
<reference evidence="2" key="1">
    <citation type="submission" date="2014-09" db="EMBL/GenBank/DDBJ databases">
        <authorList>
            <person name="Magalhaes I.L.F."/>
            <person name="Oliveira U."/>
            <person name="Santos F.R."/>
            <person name="Vidigal T.H.D.A."/>
            <person name="Brescovit A.D."/>
            <person name="Santos A.J."/>
        </authorList>
    </citation>
    <scope>NUCLEOTIDE SEQUENCE</scope>
    <source>
        <tissue evidence="2">Shoot tissue taken approximately 20 cm above the soil surface</tissue>
    </source>
</reference>
<dbReference type="EMBL" id="GBRH01194498">
    <property type="protein sequence ID" value="JAE03398.1"/>
    <property type="molecule type" value="Transcribed_RNA"/>
</dbReference>
<name>A0A0A9F532_ARUDO</name>
<feature type="region of interest" description="Disordered" evidence="1">
    <location>
        <begin position="1"/>
        <end position="27"/>
    </location>
</feature>
<evidence type="ECO:0000313" key="2">
    <source>
        <dbReference type="EMBL" id="JAE03398.1"/>
    </source>
</evidence>
<reference evidence="2" key="2">
    <citation type="journal article" date="2015" name="Data Brief">
        <title>Shoot transcriptome of the giant reed, Arundo donax.</title>
        <authorList>
            <person name="Barrero R.A."/>
            <person name="Guerrero F.D."/>
            <person name="Moolhuijzen P."/>
            <person name="Goolsby J.A."/>
            <person name="Tidwell J."/>
            <person name="Bellgard S.E."/>
            <person name="Bellgard M.I."/>
        </authorList>
    </citation>
    <scope>NUCLEOTIDE SEQUENCE</scope>
    <source>
        <tissue evidence="2">Shoot tissue taken approximately 20 cm above the soil surface</tissue>
    </source>
</reference>
<proteinExistence type="predicted"/>